<evidence type="ECO:0000313" key="13">
    <source>
        <dbReference type="Proteomes" id="UP000781104"/>
    </source>
</evidence>
<evidence type="ECO:0000256" key="7">
    <source>
        <dbReference type="ARBA" id="ARBA00022692"/>
    </source>
</evidence>
<evidence type="ECO:0000256" key="4">
    <source>
        <dbReference type="ARBA" id="ARBA00022452"/>
    </source>
</evidence>
<dbReference type="PROSITE" id="PS51208">
    <property type="entry name" value="AUTOTRANSPORTER"/>
    <property type="match status" value="1"/>
</dbReference>
<name>A0ABS7ISX4_9CHLA</name>
<keyword evidence="13" id="KW-1185">Reference proteome</keyword>
<evidence type="ECO:0000256" key="5">
    <source>
        <dbReference type="ARBA" id="ARBA00022512"/>
    </source>
</evidence>
<evidence type="ECO:0000256" key="1">
    <source>
        <dbReference type="ARBA" id="ARBA00004191"/>
    </source>
</evidence>
<evidence type="ECO:0000256" key="2">
    <source>
        <dbReference type="ARBA" id="ARBA00004416"/>
    </source>
</evidence>
<comment type="similarity">
    <text evidence="3">Belongs to the PMP outer membrane protein family.</text>
</comment>
<evidence type="ECO:0000256" key="3">
    <source>
        <dbReference type="ARBA" id="ARBA00007542"/>
    </source>
</evidence>
<keyword evidence="10" id="KW-0998">Cell outer membrane</keyword>
<comment type="subcellular location">
    <subcellularLocation>
        <location evidence="2">Cell outer membrane</location>
        <topology evidence="2">Peripheral membrane protein</topology>
        <orientation evidence="2">Extracellular side</orientation>
    </subcellularLocation>
    <subcellularLocation>
        <location evidence="1">Secreted</location>
        <location evidence="1">Cell wall</location>
    </subcellularLocation>
</comment>
<protein>
    <submittedName>
        <fullName evidence="12">Autotransporter domain-containing protein</fullName>
    </submittedName>
</protein>
<dbReference type="NCBIfam" id="TIGR01376">
    <property type="entry name" value="POMP_repeat"/>
    <property type="match status" value="2"/>
</dbReference>
<evidence type="ECO:0000256" key="6">
    <source>
        <dbReference type="ARBA" id="ARBA00022525"/>
    </source>
</evidence>
<evidence type="ECO:0000256" key="8">
    <source>
        <dbReference type="ARBA" id="ARBA00022729"/>
    </source>
</evidence>
<dbReference type="SMART" id="SM00869">
    <property type="entry name" value="Autotransporter"/>
    <property type="match status" value="1"/>
</dbReference>
<evidence type="ECO:0000256" key="10">
    <source>
        <dbReference type="ARBA" id="ARBA00023237"/>
    </source>
</evidence>
<gene>
    <name evidence="12" type="ORF">JG731_04105</name>
</gene>
<dbReference type="EMBL" id="JAEMHH010000017">
    <property type="protein sequence ID" value="MBX6680526.1"/>
    <property type="molecule type" value="Genomic_DNA"/>
</dbReference>
<dbReference type="InterPro" id="IPR003368">
    <property type="entry name" value="POMP_repeat"/>
</dbReference>
<keyword evidence="7" id="KW-0812">Transmembrane</keyword>
<dbReference type="InterPro" id="IPR005546">
    <property type="entry name" value="Autotransporte_beta"/>
</dbReference>
<dbReference type="InterPro" id="IPR011427">
    <property type="entry name" value="Polymorphic_membr_middle"/>
</dbReference>
<comment type="caution">
    <text evidence="12">The sequence shown here is derived from an EMBL/GenBank/DDBJ whole genome shotgun (WGS) entry which is preliminary data.</text>
</comment>
<dbReference type="Gene3D" id="2.40.128.130">
    <property type="entry name" value="Autotransporter beta-domain"/>
    <property type="match status" value="1"/>
</dbReference>
<keyword evidence="5" id="KW-0134">Cell wall</keyword>
<keyword evidence="9" id="KW-0472">Membrane</keyword>
<dbReference type="SUPFAM" id="SSF103515">
    <property type="entry name" value="Autotransporter"/>
    <property type="match status" value="1"/>
</dbReference>
<dbReference type="InterPro" id="IPR036709">
    <property type="entry name" value="Autotransporte_beta_dom_sf"/>
</dbReference>
<proteinExistence type="inferred from homology"/>
<organism evidence="12 13">
    <name type="scientific">Chlamydia gallinacea</name>
    <dbReference type="NCBI Taxonomy" id="1457153"/>
    <lineage>
        <taxon>Bacteria</taxon>
        <taxon>Pseudomonadati</taxon>
        <taxon>Chlamydiota</taxon>
        <taxon>Chlamydiia</taxon>
        <taxon>Chlamydiales</taxon>
        <taxon>Chlamydiaceae</taxon>
        <taxon>Chlamydia/Chlamydophila group</taxon>
        <taxon>Chlamydia</taxon>
    </lineage>
</organism>
<feature type="domain" description="Autotransporter" evidence="11">
    <location>
        <begin position="1273"/>
        <end position="1555"/>
    </location>
</feature>
<reference evidence="12 13" key="1">
    <citation type="journal article" date="2021" name="Sci. Rep.">
        <title>Genetic and phenotypic analysis of the pathogenic potential of two novel Chlamydia gallinacea strains compared to Chlamydia psittaci.</title>
        <authorList>
            <person name="Heijne M."/>
            <person name="Jelocnik M."/>
            <person name="Umanets A."/>
            <person name="Brouwer M.S.M."/>
            <person name="Dinkla A."/>
            <person name="Harders F."/>
            <person name="van Keulen L.J.M."/>
            <person name="Roest H.J."/>
            <person name="Schaafsma F."/>
            <person name="Velkers F.C."/>
            <person name="van der Goot J.A."/>
            <person name="Pannekoek Y."/>
            <person name="Koets A.P."/>
        </authorList>
    </citation>
    <scope>NUCLEOTIDE SEQUENCE [LARGE SCALE GENOMIC DNA]</scope>
    <source>
        <strain evidence="12 13">NL_F725</strain>
    </source>
</reference>
<dbReference type="Pfam" id="PF03797">
    <property type="entry name" value="Autotransporter"/>
    <property type="match status" value="1"/>
</dbReference>
<keyword evidence="8" id="KW-0732">Signal</keyword>
<evidence type="ECO:0000256" key="9">
    <source>
        <dbReference type="ARBA" id="ARBA00023136"/>
    </source>
</evidence>
<sequence length="1555" mass="166966">MVANKVSRFQSAFSHSIVVTLLASTHGLYGHELDSQHIISELCSWRQTQLESASAGIVKKDKPSDSKQESHVFEEKSVLENLSSCAVHNLSFSEVSQGQYWTKQSTCFRVGELFSWTNIHANLPSSSAIVIPLQQDMEGEKATHNYAFKDASHGLAFCYTSSSQDAEEEKGKLGFIGLAFLGDGEKSGFSFSLLKSYSGGAAIYSDKDVVFENFKEKLVFDGCESQMSGGGVAAQSVVVNNCCDVSLVHCKSQFDLLSSSQETDLSQGGGACYAGYSQKASTESCFPSGSLIFVGNYGTLLVEGNHADKANGGALACSHLTYSENLGDILYTKNQALSGGAIASSQAIHICGNTGALEFVENAALISVSSASVLGGGALASGEEIHLFNNNRVYCCKNSSQSHGGGFVSKHIKLIENVGDSIFKLNSANLSGGAISSKNTVEIQNNFGSLIFEQNKARYGGGAIYCYSSEAPQAYGEIKILDNSGDICFVSNENALDSDSIHSFIGGGALYGDSVILSGNQGTVSFSKNSIAQCTSPSTYLGGGAIFAHNDVVISNNSGSIGFFYNQGRTQTPSQSPVSEVSGSSPVQVDAKIPGVSLVPAYAGALECAGVLFADKGEFPTESSKEVVQPLDLVVRGGGAIFAKKIIIQDNSKDVAFSDNSMNIQDNDIQKSNILGGGALFGMDEVHICNNANLIFSNNYVCGETGSGGAILSQAIDLSKNQGMEFLRNTSLNLGGAVCALHGALNVSDNAHDVSFISNKTKIAGGALASAEGHIFLHRNQGSVEFKNNGMLRPSENGDSYSGGGAIFAKQGVDIRENIQSISFSGNSAGNFGGAILTGWMEAHQEEQGQVVTVSGNNSKVVIEENLGDVIFSGNSILDQNDSVSRYGGGAICTQDLIIQKNLGLVAFYSNCAPTGGAVRICEKGKVTLEAYGGDILFQGNINSIGLSDGLYFEGKESSLLEISASKDRCIEFSDAIIFEDLTLRRAHVDHTDFLKDPTLRFNKKTPEGSTEHTGIVRFSSSTSKIPQVAVLESGTLALSNQAQLWLCGLKQEGGSKILLASGTVLGVFHPYGKSENLHEERKVNSSIQSCYSMDIADENTPLPKEKLLLDVRSFDVDLASFASEPGITPIPPQIVIPEGTTLDSNVLDLTLIDTEGKGYENHALLNRETNIALITFKTSLEDSKDANHILDSLKIHVSVPVITESTYGHTGHWSDPQVVDGKLMINWKPTGYKLNPEKGGAIVLNTLWGQYEILRALKQQQISHNITLQRMEMDYSTNIWGAALGTFLNCATIAQIDGFNHRSGGYALGLDTQLIEDFLIGGSFAQFFGYTDSQSYVSRSEQSGYLGSAYMSIFAGSWLFKGMFVYSNMHNHLTTTYSADLGKSQGSWNSRGILADTQVNYRYILNPRRLFSSLVSAFIPFTGAEYSYLELPAFTEVGSEARVFSEGNLQNVSIPIGISLEHNYSKGQRSEVNSLRFSYALDVYRKQSHILINLPAASYSWEGGGSNLSRKSMKAQFNNDTEWNSYFSTFLGMSYEWREHTVAYGINGGARLIF</sequence>
<keyword evidence="6" id="KW-0964">Secreted</keyword>
<dbReference type="Pfam" id="PF02415">
    <property type="entry name" value="Chlam_PMP"/>
    <property type="match status" value="2"/>
</dbReference>
<evidence type="ECO:0000313" key="12">
    <source>
        <dbReference type="EMBL" id="MBX6680526.1"/>
    </source>
</evidence>
<keyword evidence="4" id="KW-1134">Transmembrane beta strand</keyword>
<dbReference type="Pfam" id="PF07548">
    <property type="entry name" value="ChlamPMP_M"/>
    <property type="match status" value="1"/>
</dbReference>
<dbReference type="Proteomes" id="UP000781104">
    <property type="component" value="Unassembled WGS sequence"/>
</dbReference>
<dbReference type="RefSeq" id="WP_221092137.1">
    <property type="nucleotide sequence ID" value="NZ_CAMPGA010000001.1"/>
</dbReference>
<accession>A0ABS7ISX4</accession>
<evidence type="ECO:0000259" key="11">
    <source>
        <dbReference type="PROSITE" id="PS51208"/>
    </source>
</evidence>